<reference evidence="2 3" key="1">
    <citation type="submission" date="2020-03" db="EMBL/GenBank/DDBJ databases">
        <title>Nocardioides sp. nov., isolated from fish.</title>
        <authorList>
            <person name="Hyun D.-W."/>
            <person name="Bae J.-W."/>
        </authorList>
    </citation>
    <scope>NUCLEOTIDE SEQUENCE [LARGE SCALE GENOMIC DNA]</scope>
    <source>
        <strain evidence="2 3">HDW12A</strain>
    </source>
</reference>
<sequence>MQSTSKPMAARAARAALLCTVLGLTPLSATAAVEREPRTWRVGPDRSLATPSAAAAVAGDGDTVLIDAGSYVGDVATWTQDDLTLRGEGGRAHLRADGQSAQDKAIWVIAGDRTTVDRIEFSGATVPDQNGAGIRQEGAGLTVTRSWFHDNQNGILSGANPESDIVIRRSRFFRSGAGDGYTHNLYIGAVRSLTVTGSFLWGADVGHELKSRAATNTIVGNRITDADATASYSIDLPNGGRSLVAGNTIIQGPSSENSTLISYGAEGLTNASSRLWVVNNTLVNRRSTGTYVGLAAGSRADLRTNLLVGPGALTDLTGVSSRANHRVGLRGFVDPADDDFRLRPGSPAVDRGARLPRRWRARWEYVHPTRQVPRPQIGRIDLGAFERQ</sequence>
<proteinExistence type="predicted"/>
<dbReference type="InterPro" id="IPR059226">
    <property type="entry name" value="Choice_anch_Q_dom"/>
</dbReference>
<feature type="signal peptide" evidence="1">
    <location>
        <begin position="1"/>
        <end position="31"/>
    </location>
</feature>
<dbReference type="InterPro" id="IPR011050">
    <property type="entry name" value="Pectin_lyase_fold/virulence"/>
</dbReference>
<keyword evidence="3" id="KW-1185">Reference proteome</keyword>
<gene>
    <name evidence="2" type="ORF">G7071_12310</name>
</gene>
<dbReference type="RefSeq" id="WP_166319187.1">
    <property type="nucleotide sequence ID" value="NZ_CP049866.1"/>
</dbReference>
<dbReference type="SUPFAM" id="SSF51126">
    <property type="entry name" value="Pectin lyase-like"/>
    <property type="match status" value="1"/>
</dbReference>
<dbReference type="AlphaFoldDB" id="A0A6G7YH17"/>
<dbReference type="InterPro" id="IPR012334">
    <property type="entry name" value="Pectin_lyas_fold"/>
</dbReference>
<accession>A0A6G7YH17</accession>
<name>A0A6G7YH17_9ACTN</name>
<organism evidence="2 3">
    <name type="scientific">Nocardioides piscis</name>
    <dbReference type="NCBI Taxonomy" id="2714938"/>
    <lineage>
        <taxon>Bacteria</taxon>
        <taxon>Bacillati</taxon>
        <taxon>Actinomycetota</taxon>
        <taxon>Actinomycetes</taxon>
        <taxon>Propionibacteriales</taxon>
        <taxon>Nocardioidaceae</taxon>
        <taxon>Nocardioides</taxon>
    </lineage>
</organism>
<evidence type="ECO:0000313" key="3">
    <source>
        <dbReference type="Proteomes" id="UP000502035"/>
    </source>
</evidence>
<dbReference type="KEGG" id="npi:G7071_12310"/>
<feature type="chain" id="PRO_5026161017" evidence="1">
    <location>
        <begin position="32"/>
        <end position="388"/>
    </location>
</feature>
<dbReference type="EMBL" id="CP049866">
    <property type="protein sequence ID" value="QIK76093.1"/>
    <property type="molecule type" value="Genomic_DNA"/>
</dbReference>
<protein>
    <submittedName>
        <fullName evidence="2">Uncharacterized protein</fullName>
    </submittedName>
</protein>
<evidence type="ECO:0000313" key="2">
    <source>
        <dbReference type="EMBL" id="QIK76093.1"/>
    </source>
</evidence>
<dbReference type="NCBIfam" id="NF041518">
    <property type="entry name" value="choice_anch_Q"/>
    <property type="match status" value="1"/>
</dbReference>
<evidence type="ECO:0000256" key="1">
    <source>
        <dbReference type="SAM" id="SignalP"/>
    </source>
</evidence>
<keyword evidence="1" id="KW-0732">Signal</keyword>
<dbReference type="Gene3D" id="2.160.20.10">
    <property type="entry name" value="Single-stranded right-handed beta-helix, Pectin lyase-like"/>
    <property type="match status" value="1"/>
</dbReference>
<dbReference type="Proteomes" id="UP000502035">
    <property type="component" value="Chromosome"/>
</dbReference>